<evidence type="ECO:0000256" key="7">
    <source>
        <dbReference type="SAM" id="Coils"/>
    </source>
</evidence>
<accession>A0A8B8KED6</accession>
<gene>
    <name evidence="11" type="primary">LOC113854955</name>
</gene>
<dbReference type="InterPro" id="IPR044822">
    <property type="entry name" value="Myb_DNA-bind_4"/>
</dbReference>
<organism evidence="10 11">
    <name type="scientific">Abrus precatorius</name>
    <name type="common">Indian licorice</name>
    <name type="synonym">Glycine abrus</name>
    <dbReference type="NCBI Taxonomy" id="3816"/>
    <lineage>
        <taxon>Eukaryota</taxon>
        <taxon>Viridiplantae</taxon>
        <taxon>Streptophyta</taxon>
        <taxon>Embryophyta</taxon>
        <taxon>Tracheophyta</taxon>
        <taxon>Spermatophyta</taxon>
        <taxon>Magnoliopsida</taxon>
        <taxon>eudicotyledons</taxon>
        <taxon>Gunneridae</taxon>
        <taxon>Pentapetalae</taxon>
        <taxon>rosids</taxon>
        <taxon>fabids</taxon>
        <taxon>Fabales</taxon>
        <taxon>Fabaceae</taxon>
        <taxon>Papilionoideae</taxon>
        <taxon>50 kb inversion clade</taxon>
        <taxon>NPAAA clade</taxon>
        <taxon>indigoferoid/millettioid clade</taxon>
        <taxon>Abreae</taxon>
        <taxon>Abrus</taxon>
    </lineage>
</organism>
<evidence type="ECO:0000256" key="3">
    <source>
        <dbReference type="ARBA" id="ARBA00023054"/>
    </source>
</evidence>
<dbReference type="InterPro" id="IPR044823">
    <property type="entry name" value="ASIL1/2-like"/>
</dbReference>
<feature type="coiled-coil region" evidence="7">
    <location>
        <begin position="369"/>
        <end position="400"/>
    </location>
</feature>
<evidence type="ECO:0000256" key="5">
    <source>
        <dbReference type="ARBA" id="ARBA00023163"/>
    </source>
</evidence>
<dbReference type="PANTHER" id="PTHR31307:SF6">
    <property type="entry name" value="OS01G0718900 PROTEIN"/>
    <property type="match status" value="1"/>
</dbReference>
<feature type="region of interest" description="Disordered" evidence="8">
    <location>
        <begin position="1"/>
        <end position="131"/>
    </location>
</feature>
<evidence type="ECO:0000256" key="8">
    <source>
        <dbReference type="SAM" id="MobiDB-lite"/>
    </source>
</evidence>
<keyword evidence="2" id="KW-0805">Transcription regulation</keyword>
<evidence type="ECO:0000256" key="1">
    <source>
        <dbReference type="ARBA" id="ARBA00004123"/>
    </source>
</evidence>
<dbReference type="GO" id="GO:0000976">
    <property type="term" value="F:transcription cis-regulatory region binding"/>
    <property type="evidence" value="ECO:0007669"/>
    <property type="project" value="TreeGrafter"/>
</dbReference>
<dbReference type="Pfam" id="PF13837">
    <property type="entry name" value="Myb_DNA-bind_4"/>
    <property type="match status" value="1"/>
</dbReference>
<dbReference type="AlphaFoldDB" id="A0A8B8KED6"/>
<feature type="domain" description="Myb-like" evidence="9">
    <location>
        <begin position="174"/>
        <end position="231"/>
    </location>
</feature>
<keyword evidence="5" id="KW-0804">Transcription</keyword>
<feature type="compositionally biased region" description="Acidic residues" evidence="8">
    <location>
        <begin position="57"/>
        <end position="74"/>
    </location>
</feature>
<protein>
    <submittedName>
        <fullName evidence="11">Trihelix transcription factor ASIL2-like</fullName>
    </submittedName>
</protein>
<feature type="compositionally biased region" description="Acidic residues" evidence="8">
    <location>
        <begin position="104"/>
        <end position="117"/>
    </location>
</feature>
<dbReference type="GeneID" id="113854955"/>
<dbReference type="KEGG" id="aprc:113854955"/>
<dbReference type="Gene3D" id="1.10.10.60">
    <property type="entry name" value="Homeodomain-like"/>
    <property type="match status" value="1"/>
</dbReference>
<name>A0A8B8KED6_ABRPR</name>
<dbReference type="FunFam" id="1.10.10.60:FF:000104">
    <property type="entry name" value="trihelix transcription factor ASIL2"/>
    <property type="match status" value="1"/>
</dbReference>
<dbReference type="Proteomes" id="UP000694853">
    <property type="component" value="Unplaced"/>
</dbReference>
<proteinExistence type="predicted"/>
<feature type="region of interest" description="Disordered" evidence="8">
    <location>
        <begin position="295"/>
        <end position="331"/>
    </location>
</feature>
<comment type="subcellular location">
    <subcellularLocation>
        <location evidence="1">Nucleus</location>
    </subcellularLocation>
</comment>
<evidence type="ECO:0000256" key="4">
    <source>
        <dbReference type="ARBA" id="ARBA00023125"/>
    </source>
</evidence>
<feature type="compositionally biased region" description="Polar residues" evidence="8">
    <location>
        <begin position="29"/>
        <end position="45"/>
    </location>
</feature>
<keyword evidence="6" id="KW-0539">Nucleus</keyword>
<keyword evidence="4" id="KW-0238">DNA-binding</keyword>
<evidence type="ECO:0000256" key="6">
    <source>
        <dbReference type="ARBA" id="ARBA00023242"/>
    </source>
</evidence>
<evidence type="ECO:0000256" key="2">
    <source>
        <dbReference type="ARBA" id="ARBA00023015"/>
    </source>
</evidence>
<dbReference type="GO" id="GO:0005634">
    <property type="term" value="C:nucleus"/>
    <property type="evidence" value="ECO:0007669"/>
    <property type="project" value="UniProtKB-SubCell"/>
</dbReference>
<reference evidence="11" key="2">
    <citation type="submission" date="2025-08" db="UniProtKB">
        <authorList>
            <consortium name="RefSeq"/>
        </authorList>
    </citation>
    <scope>IDENTIFICATION</scope>
    <source>
        <tissue evidence="11">Young leaves</tissue>
    </source>
</reference>
<keyword evidence="3 7" id="KW-0175">Coiled coil</keyword>
<keyword evidence="10" id="KW-1185">Reference proteome</keyword>
<evidence type="ECO:0000259" key="9">
    <source>
        <dbReference type="PROSITE" id="PS50090"/>
    </source>
</evidence>
<evidence type="ECO:0000313" key="11">
    <source>
        <dbReference type="RefSeq" id="XP_027342116.1"/>
    </source>
</evidence>
<dbReference type="PANTHER" id="PTHR31307">
    <property type="entry name" value="TRIHELIX TRANSCRIPTION FACTOR ASIL2"/>
    <property type="match status" value="1"/>
</dbReference>
<reference evidence="10" key="1">
    <citation type="journal article" date="2019" name="Toxins">
        <title>Detection of Abrin-Like and Prepropulchellin-Like Toxin Genes and Transcripts Using Whole Genome Sequencing and Full-Length Transcript Sequencing of Abrus precatorius.</title>
        <authorList>
            <person name="Hovde B.T."/>
            <person name="Daligault H.E."/>
            <person name="Hanschen E.R."/>
            <person name="Kunde Y.A."/>
            <person name="Johnson M.B."/>
            <person name="Starkenburg S.R."/>
            <person name="Johnson S.L."/>
        </authorList>
    </citation>
    <scope>NUCLEOTIDE SEQUENCE [LARGE SCALE GENOMIC DNA]</scope>
</reference>
<dbReference type="OrthoDB" id="691673at2759"/>
<dbReference type="PROSITE" id="PS50090">
    <property type="entry name" value="MYB_LIKE"/>
    <property type="match status" value="1"/>
</dbReference>
<dbReference type="InterPro" id="IPR001005">
    <property type="entry name" value="SANT/Myb"/>
</dbReference>
<evidence type="ECO:0000313" key="10">
    <source>
        <dbReference type="Proteomes" id="UP000694853"/>
    </source>
</evidence>
<sequence>MEGIEDGARARYPSNSSYGISHHPGYGYLNQQKLPIRNSPYSHSVANEYGRANNNNEEGEDDDQEQLGGDDDDVDQRNTVQLSQKDADDNDGEEDEMVGHGNENDDNNNNDGDDEDDTKQKSYVMKTEDDLEWHPKKQKLKSLISAYELAPRVPAPSASAPKPSFGGRNSLTDWTEQETFVLLDAWGDRFLQHGRKSLRSEEWQEVAEKVSEVSKIEKTDTQCRNRLDTLKKTYKKEKVKFPEGDGGASKWVYFKRMDRLMSSPPQQAGLSCGLDSGEYVFMNPGVYLNRANGLDEMRDSPENTESTGEEGSDDGPQAKKRRKGRGNDGVSSFRLLAGSIQKFSKIYEKIENSKRQQMVELEKMRMGFYKELETQKRQILERLQSEISKLEQRDNEKDDSAENL</sequence>
<dbReference type="RefSeq" id="XP_027342116.1">
    <property type="nucleotide sequence ID" value="XM_027486315.1"/>
</dbReference>